<dbReference type="Proteomes" id="UP000823883">
    <property type="component" value="Unassembled WGS sequence"/>
</dbReference>
<evidence type="ECO:0000256" key="3">
    <source>
        <dbReference type="SAM" id="Phobius"/>
    </source>
</evidence>
<dbReference type="Pfam" id="PF25917">
    <property type="entry name" value="BSH_RND"/>
    <property type="match status" value="1"/>
</dbReference>
<reference evidence="6" key="1">
    <citation type="journal article" date="2021" name="PeerJ">
        <title>Extensive microbial diversity within the chicken gut microbiome revealed by metagenomics and culture.</title>
        <authorList>
            <person name="Gilroy R."/>
            <person name="Ravi A."/>
            <person name="Getino M."/>
            <person name="Pursley I."/>
            <person name="Horton D.L."/>
            <person name="Alikhan N.F."/>
            <person name="Baker D."/>
            <person name="Gharbi K."/>
            <person name="Hall N."/>
            <person name="Watson M."/>
            <person name="Adriaenssens E.M."/>
            <person name="Foster-Nyarko E."/>
            <person name="Jarju S."/>
            <person name="Secka A."/>
            <person name="Antonio M."/>
            <person name="Oren A."/>
            <person name="Chaudhuri R.R."/>
            <person name="La Ragione R."/>
            <person name="Hildebrand F."/>
            <person name="Pallen M.J."/>
        </authorList>
    </citation>
    <scope>NUCLEOTIDE SEQUENCE</scope>
    <source>
        <strain evidence="6">CHK183-5548</strain>
    </source>
</reference>
<dbReference type="InterPro" id="IPR058637">
    <property type="entry name" value="YknX-like_C"/>
</dbReference>
<dbReference type="GO" id="GO:1990281">
    <property type="term" value="C:efflux pump complex"/>
    <property type="evidence" value="ECO:0007669"/>
    <property type="project" value="TreeGrafter"/>
</dbReference>
<feature type="domain" description="YknX-like C-terminal permuted SH3-like" evidence="5">
    <location>
        <begin position="280"/>
        <end position="345"/>
    </location>
</feature>
<dbReference type="InterPro" id="IPR006143">
    <property type="entry name" value="RND_pump_MFP"/>
</dbReference>
<feature type="compositionally biased region" description="Low complexity" evidence="2">
    <location>
        <begin position="358"/>
        <end position="372"/>
    </location>
</feature>
<evidence type="ECO:0000256" key="2">
    <source>
        <dbReference type="SAM" id="MobiDB-lite"/>
    </source>
</evidence>
<comment type="similarity">
    <text evidence="1">Belongs to the membrane fusion protein (MFP) (TC 8.A.1) family.</text>
</comment>
<feature type="transmembrane region" description="Helical" evidence="3">
    <location>
        <begin position="7"/>
        <end position="26"/>
    </location>
</feature>
<dbReference type="GO" id="GO:0015562">
    <property type="term" value="F:efflux transmembrane transporter activity"/>
    <property type="evidence" value="ECO:0007669"/>
    <property type="project" value="TreeGrafter"/>
</dbReference>
<evidence type="ECO:0000259" key="5">
    <source>
        <dbReference type="Pfam" id="PF25989"/>
    </source>
</evidence>
<comment type="caution">
    <text evidence="6">The sequence shown here is derived from an EMBL/GenBank/DDBJ whole genome shotgun (WGS) entry which is preliminary data.</text>
</comment>
<dbReference type="SUPFAM" id="SSF111369">
    <property type="entry name" value="HlyD-like secretion proteins"/>
    <property type="match status" value="1"/>
</dbReference>
<evidence type="ECO:0000259" key="4">
    <source>
        <dbReference type="Pfam" id="PF25917"/>
    </source>
</evidence>
<sequence>MKKRAKIIAGVVIVGVLALLIVPRFFKTQETADPAAPPVVRAETPQTGSITLYRELTGTIEPSDMVSVIPKLAGEVKEVYVKTGDHVQEGQALLTIDNRQLDSARISMETAQVALNDAQTSLARMQALYASGDISAQTYEQTASAAQQAQLQYDAAKLNYDTQAEYTTITAPIAGVIESFSPEVHDMISQSSPVCVISGGEGMMVKFAVPEKIASGLTAGDPLKVEKGDSTYDGTITEVSTMVNSATGLFDVKGTVPGGQDLATGTTVKLSVVSDEALNVMTLPVDTIYYEGGNSYVYTYEDGTIHKVPVEVGIYDSEKAEILSGIDGSTMVLTTWNSELYDGAPASLESDAQESDAQETAAGETETQQTEETSADEQ</sequence>
<protein>
    <submittedName>
        <fullName evidence="6">Efflux RND transporter periplasmic adaptor subunit</fullName>
    </submittedName>
</protein>
<dbReference type="PANTHER" id="PTHR30469:SF33">
    <property type="entry name" value="SLR1207 PROTEIN"/>
    <property type="match status" value="1"/>
</dbReference>
<organism evidence="6 7">
    <name type="scientific">Candidatus Lachnoclostridium pullistercoris</name>
    <dbReference type="NCBI Taxonomy" id="2838632"/>
    <lineage>
        <taxon>Bacteria</taxon>
        <taxon>Bacillati</taxon>
        <taxon>Bacillota</taxon>
        <taxon>Clostridia</taxon>
        <taxon>Lachnospirales</taxon>
        <taxon>Lachnospiraceae</taxon>
    </lineage>
</organism>
<accession>A0A9D2PDN6</accession>
<dbReference type="InterPro" id="IPR058625">
    <property type="entry name" value="MdtA-like_BSH"/>
</dbReference>
<proteinExistence type="inferred from homology"/>
<dbReference type="PANTHER" id="PTHR30469">
    <property type="entry name" value="MULTIDRUG RESISTANCE PROTEIN MDTA"/>
    <property type="match status" value="1"/>
</dbReference>
<dbReference type="Gene3D" id="2.40.50.100">
    <property type="match status" value="1"/>
</dbReference>
<name>A0A9D2PDN6_9FIRM</name>
<evidence type="ECO:0000256" key="1">
    <source>
        <dbReference type="ARBA" id="ARBA00009477"/>
    </source>
</evidence>
<dbReference type="Gene3D" id="2.40.30.170">
    <property type="match status" value="1"/>
</dbReference>
<feature type="domain" description="Multidrug resistance protein MdtA-like barrel-sandwich hybrid" evidence="4">
    <location>
        <begin position="65"/>
        <end position="190"/>
    </location>
</feature>
<evidence type="ECO:0000313" key="7">
    <source>
        <dbReference type="Proteomes" id="UP000823883"/>
    </source>
</evidence>
<feature type="region of interest" description="Disordered" evidence="2">
    <location>
        <begin position="344"/>
        <end position="378"/>
    </location>
</feature>
<dbReference type="NCBIfam" id="TIGR01730">
    <property type="entry name" value="RND_mfp"/>
    <property type="match status" value="1"/>
</dbReference>
<keyword evidence="3" id="KW-0812">Transmembrane</keyword>
<dbReference type="Pfam" id="PF25989">
    <property type="entry name" value="YknX_C"/>
    <property type="match status" value="1"/>
</dbReference>
<keyword evidence="3" id="KW-1133">Transmembrane helix</keyword>
<dbReference type="Gene3D" id="1.10.287.470">
    <property type="entry name" value="Helix hairpin bin"/>
    <property type="match status" value="1"/>
</dbReference>
<evidence type="ECO:0000313" key="6">
    <source>
        <dbReference type="EMBL" id="HJC48304.1"/>
    </source>
</evidence>
<dbReference type="EMBL" id="DWWL01000062">
    <property type="protein sequence ID" value="HJC48304.1"/>
    <property type="molecule type" value="Genomic_DNA"/>
</dbReference>
<gene>
    <name evidence="6" type="ORF">IAA04_09660</name>
</gene>
<dbReference type="Gene3D" id="2.40.420.20">
    <property type="match status" value="1"/>
</dbReference>
<keyword evidence="3" id="KW-0472">Membrane</keyword>
<dbReference type="AlphaFoldDB" id="A0A9D2PDN6"/>
<reference evidence="6" key="2">
    <citation type="submission" date="2021-04" db="EMBL/GenBank/DDBJ databases">
        <authorList>
            <person name="Gilroy R."/>
        </authorList>
    </citation>
    <scope>NUCLEOTIDE SEQUENCE</scope>
    <source>
        <strain evidence="6">CHK183-5548</strain>
    </source>
</reference>